<organism evidence="1 2">
    <name type="scientific">Comamonas thiooxydans</name>
    <dbReference type="NCBI Taxonomy" id="363952"/>
    <lineage>
        <taxon>Bacteria</taxon>
        <taxon>Pseudomonadati</taxon>
        <taxon>Pseudomonadota</taxon>
        <taxon>Betaproteobacteria</taxon>
        <taxon>Burkholderiales</taxon>
        <taxon>Comamonadaceae</taxon>
        <taxon>Comamonas</taxon>
    </lineage>
</organism>
<dbReference type="InterPro" id="IPR007841">
    <property type="entry name" value="UPF0210"/>
</dbReference>
<dbReference type="Pfam" id="PF05167">
    <property type="entry name" value="DUF711"/>
    <property type="match status" value="1"/>
</dbReference>
<protein>
    <recommendedName>
        <fullName evidence="3">DUF711 family protein</fullName>
    </recommendedName>
</protein>
<dbReference type="EMBL" id="AWTP01000002">
    <property type="protein sequence ID" value="KGH21581.1"/>
    <property type="molecule type" value="Genomic_DNA"/>
</dbReference>
<comment type="caution">
    <text evidence="1">The sequence shown here is derived from an EMBL/GenBank/DDBJ whole genome shotgun (WGS) entry which is preliminary data.</text>
</comment>
<dbReference type="SUPFAM" id="SSF51998">
    <property type="entry name" value="PFL-like glycyl radical enzymes"/>
    <property type="match status" value="1"/>
</dbReference>
<dbReference type="Proteomes" id="UP000029549">
    <property type="component" value="Unassembled WGS sequence"/>
</dbReference>
<dbReference type="PANTHER" id="PTHR37560:SF2">
    <property type="entry name" value="DUF711 DOMAIN-CONTAINING PROTEIN"/>
    <property type="match status" value="1"/>
</dbReference>
<evidence type="ECO:0000313" key="2">
    <source>
        <dbReference type="Proteomes" id="UP000029549"/>
    </source>
</evidence>
<dbReference type="AlphaFoldDB" id="A0A0E3C6X5"/>
<proteinExistence type="predicted"/>
<gene>
    <name evidence="1" type="ORF">P608_02340</name>
</gene>
<dbReference type="PANTHER" id="PTHR37560">
    <property type="entry name" value="UPF0210 PROTEIN SPR0218"/>
    <property type="match status" value="1"/>
</dbReference>
<accession>A0A0E3C6X5</accession>
<evidence type="ECO:0008006" key="3">
    <source>
        <dbReference type="Google" id="ProtNLM"/>
    </source>
</evidence>
<name>A0A0E3C6X5_9BURK</name>
<sequence>MNISFNPLVRVRTVTAFVNLSADEAQWQAGLTQAKQQCDAVADAIEARGGYQVQSIRIVSNPFGEYLDVSSADSAQAGLQRIAETLKAINTGKRRIRFAVGEARNAQEVALLPQLIAAYGDLCNACVNIDLDEHGFLQTGLLASSVQAIQQIARTTPRGEGNFNFTVNFNCAPGIPYFPASYHRGQHHGALVLGLETPDLMVAELQELQQQRLQLDHAAWFRLAFERLSQTLNEHATAIQRCADGVKLAEGWHIAGMDTSAAPSKSCASMVDVYQLLGVPCFGASGTVEASALLTRVFKSVNGVTQIGFSGLMLAVTEDQGLAQASLNDEFDIRALLTYSSVCGIGLDTVPVPGDSSAEQIAAVMRDTGTMAFRLNKPLTVRLFPVPGLKAGDTTAFESADLCNCAVLALP</sequence>
<evidence type="ECO:0000313" key="1">
    <source>
        <dbReference type="EMBL" id="KGH21581.1"/>
    </source>
</evidence>
<keyword evidence="2" id="KW-1185">Reference proteome</keyword>
<dbReference type="RefSeq" id="WP_034395971.1">
    <property type="nucleotide sequence ID" value="NZ_AWTM01000142.1"/>
</dbReference>
<dbReference type="Gene3D" id="3.20.70.20">
    <property type="match status" value="1"/>
</dbReference>
<reference evidence="1 2" key="1">
    <citation type="submission" date="2013-09" db="EMBL/GenBank/DDBJ databases">
        <title>High correlation between genotypes and phenotypes of environmental bacteria Comamonas testosteroni strains.</title>
        <authorList>
            <person name="Liu L."/>
            <person name="Zhu W."/>
            <person name="Xia X."/>
            <person name="Xu B."/>
            <person name="Luo M."/>
            <person name="Wang G."/>
        </authorList>
    </citation>
    <scope>NUCLEOTIDE SEQUENCE [LARGE SCALE GENOMIC DNA]</scope>
    <source>
        <strain evidence="1 2">DF2</strain>
    </source>
</reference>